<dbReference type="GO" id="GO:0005794">
    <property type="term" value="C:Golgi apparatus"/>
    <property type="evidence" value="ECO:0007669"/>
    <property type="project" value="TreeGrafter"/>
</dbReference>
<dbReference type="GeneID" id="6994507"/>
<keyword evidence="4" id="KW-0449">Lipoprotein</keyword>
<gene>
    <name evidence="5" type="ORF">CMU_040630</name>
</gene>
<evidence type="ECO:0000313" key="5">
    <source>
        <dbReference type="EMBL" id="EEA04994.1"/>
    </source>
</evidence>
<dbReference type="InterPro" id="IPR019142">
    <property type="entry name" value="Dymeclin"/>
</dbReference>
<proteinExistence type="inferred from homology"/>
<name>B6A9V3_CRYMR</name>
<dbReference type="eggNOG" id="KOG2225">
    <property type="taxonomic scope" value="Eukaryota"/>
</dbReference>
<dbReference type="RefSeq" id="XP_002139343.1">
    <property type="nucleotide sequence ID" value="XM_002139307.1"/>
</dbReference>
<evidence type="ECO:0000256" key="4">
    <source>
        <dbReference type="ARBA" id="ARBA00023288"/>
    </source>
</evidence>
<dbReference type="VEuPathDB" id="CryptoDB:CMU_040630"/>
<organism evidence="5 6">
    <name type="scientific">Cryptosporidium muris (strain RN66)</name>
    <dbReference type="NCBI Taxonomy" id="441375"/>
    <lineage>
        <taxon>Eukaryota</taxon>
        <taxon>Sar</taxon>
        <taxon>Alveolata</taxon>
        <taxon>Apicomplexa</taxon>
        <taxon>Conoidasida</taxon>
        <taxon>Coccidia</taxon>
        <taxon>Eucoccidiorida</taxon>
        <taxon>Eimeriorina</taxon>
        <taxon>Cryptosporidiidae</taxon>
        <taxon>Cryptosporidium</taxon>
    </lineage>
</organism>
<keyword evidence="3" id="KW-0519">Myristate</keyword>
<accession>B6A9V3</accession>
<dbReference type="Proteomes" id="UP000001460">
    <property type="component" value="Unassembled WGS sequence"/>
</dbReference>
<protein>
    <recommendedName>
        <fullName evidence="2">Dymeclin</fullName>
    </recommendedName>
</protein>
<dbReference type="PANTHER" id="PTHR12895">
    <property type="entry name" value="DYMECLIN"/>
    <property type="match status" value="1"/>
</dbReference>
<evidence type="ECO:0000256" key="1">
    <source>
        <dbReference type="ARBA" id="ARBA00010603"/>
    </source>
</evidence>
<dbReference type="Pfam" id="PF09742">
    <property type="entry name" value="Dymeclin"/>
    <property type="match status" value="1"/>
</dbReference>
<evidence type="ECO:0000256" key="2">
    <source>
        <dbReference type="ARBA" id="ARBA00015736"/>
    </source>
</evidence>
<sequence length="837" mass="96557">MGSSISKEGPVFLLENSFRLINGLLGQNTVDDEDPIWEKMKSEFILPPIAPNILDNYIYEHISTTLFETNKSSGNLRRLTLFFTKLLSSSRKDILMNLEKDMSSLLPCPSTYSTLISTALLLRSIIRHYTQKFSLSNLLLQIEHDYLNFDNESLDTGSINSQGTCPISKYLDKDFFDIYRTELKTLDLNYYKRFILFILSNISDRDPFMITHNSDNSVIGELMIEICCYCICSQLYIDKISESNGKNYNMIHSIYALQAIVMDILIVFFLNSTSEFSISRSISSLTKIENKTNILLPSFLDIFQILSVHLMNPSLIIQRDDSENTETIPYSFFFFLTRTTINGKKHSPTPIGIKNRSLCILSMLIFHSPFFKENVYSDFMRNILDPRFLPETSSLLIKDIQSEVDSDEDTSGITKFTYFDQICSTISSEYGLKNHILESYIFYFLIHSNSNFRLYCMSRGDPEYLIVPILEVLYILPIQKQRNVIIGTCHLIPLLTILTKLTDEPNYCKALHRTIIGSLPDWLKDSSLNKTIGMYQGQNYYSNSTYEYAISDSIVSLGSLIILTLIKLLLWNSKTHSDIFLCELACVIIQNLSSSVENFHWIVSEKTLQYCNILISRINGILSLQYDKKSEISFSNTIYCTSLTLRNLLLIVGSCLATNNKVISNIQLAYAFIRISFSNEAKKLQEMINIDFKTSSSNIQETNRFVELEFCNKYTPEFTNQSPEKLKSCYFKINGIFFDIDSLLIFLETVYSKLSNFILSSEICSDDSDFQLYTFIKIIKLYLGEEEYITHSIPSCILNCPNYTFTRFEKYEGIYTKQVIWELVSNIQDKIFFCNFQ</sequence>
<reference evidence="5" key="1">
    <citation type="submission" date="2008-06" db="EMBL/GenBank/DDBJ databases">
        <authorList>
            <person name="Lorenzi H."/>
            <person name="Inman J."/>
            <person name="Miller J."/>
            <person name="Schobel S."/>
            <person name="Amedeo P."/>
            <person name="Caler E.V."/>
            <person name="da Silva J."/>
        </authorList>
    </citation>
    <scope>NUCLEOTIDE SEQUENCE [LARGE SCALE GENOMIC DNA]</scope>
    <source>
        <strain evidence="5">RN66</strain>
    </source>
</reference>
<keyword evidence="6" id="KW-1185">Reference proteome</keyword>
<comment type="similarity">
    <text evidence="1">Belongs to the dymeclin family.</text>
</comment>
<evidence type="ECO:0000256" key="3">
    <source>
        <dbReference type="ARBA" id="ARBA00022707"/>
    </source>
</evidence>
<dbReference type="EMBL" id="DS989726">
    <property type="protein sequence ID" value="EEA04994.1"/>
    <property type="molecule type" value="Genomic_DNA"/>
</dbReference>
<dbReference type="GO" id="GO:0007030">
    <property type="term" value="P:Golgi organization"/>
    <property type="evidence" value="ECO:0007669"/>
    <property type="project" value="TreeGrafter"/>
</dbReference>
<dbReference type="OrthoDB" id="10253409at2759"/>
<evidence type="ECO:0000313" key="6">
    <source>
        <dbReference type="Proteomes" id="UP000001460"/>
    </source>
</evidence>
<dbReference type="PANTHER" id="PTHR12895:SF9">
    <property type="entry name" value="DYMECLIN"/>
    <property type="match status" value="1"/>
</dbReference>
<dbReference type="OMA" id="QEMINID"/>
<dbReference type="AlphaFoldDB" id="B6A9V3"/>